<evidence type="ECO:0000313" key="2">
    <source>
        <dbReference type="EnsemblProtists" id="PYU1_T011639"/>
    </source>
</evidence>
<dbReference type="EMBL" id="GL376611">
    <property type="status" value="NOT_ANNOTATED_CDS"/>
    <property type="molecule type" value="Genomic_DNA"/>
</dbReference>
<keyword evidence="3" id="KW-1185">Reference proteome</keyword>
<dbReference type="HOGENOM" id="CLU_010096_1_0_1"/>
<evidence type="ECO:0000313" key="3">
    <source>
        <dbReference type="Proteomes" id="UP000019132"/>
    </source>
</evidence>
<reference evidence="3" key="1">
    <citation type="journal article" date="2010" name="Genome Biol.">
        <title>Genome sequence of the necrotrophic plant pathogen Pythium ultimum reveals original pathogenicity mechanisms and effector repertoire.</title>
        <authorList>
            <person name="Levesque C.A."/>
            <person name="Brouwer H."/>
            <person name="Cano L."/>
            <person name="Hamilton J.P."/>
            <person name="Holt C."/>
            <person name="Huitema E."/>
            <person name="Raffaele S."/>
            <person name="Robideau G.P."/>
            <person name="Thines M."/>
            <person name="Win J."/>
            <person name="Zerillo M.M."/>
            <person name="Beakes G.W."/>
            <person name="Boore J.L."/>
            <person name="Busam D."/>
            <person name="Dumas B."/>
            <person name="Ferriera S."/>
            <person name="Fuerstenberg S.I."/>
            <person name="Gachon C.M."/>
            <person name="Gaulin E."/>
            <person name="Govers F."/>
            <person name="Grenville-Briggs L."/>
            <person name="Horner N."/>
            <person name="Hostetler J."/>
            <person name="Jiang R.H."/>
            <person name="Johnson J."/>
            <person name="Krajaejun T."/>
            <person name="Lin H."/>
            <person name="Meijer H.J."/>
            <person name="Moore B."/>
            <person name="Morris P."/>
            <person name="Phuntmart V."/>
            <person name="Puiu D."/>
            <person name="Shetty J."/>
            <person name="Stajich J.E."/>
            <person name="Tripathy S."/>
            <person name="Wawra S."/>
            <person name="van West P."/>
            <person name="Whitty B.R."/>
            <person name="Coutinho P.M."/>
            <person name="Henrissat B."/>
            <person name="Martin F."/>
            <person name="Thomas P.D."/>
            <person name="Tyler B.M."/>
            <person name="De Vries R.P."/>
            <person name="Kamoun S."/>
            <person name="Yandell M."/>
            <person name="Tisserat N."/>
            <person name="Buell C.R."/>
        </authorList>
    </citation>
    <scope>NUCLEOTIDE SEQUENCE</scope>
    <source>
        <strain evidence="3">DAOM:BR144</strain>
    </source>
</reference>
<dbReference type="Proteomes" id="UP000019132">
    <property type="component" value="Unassembled WGS sequence"/>
</dbReference>
<sequence length="840" mass="94315">MASAQDRYGYGSTDRPCELTDTSLSEGVFFEIESPAGDVGQRVTLSTVDGSNDGGSQRAHEPGDAMNYYEGEASNVTAEEGPGRPRPGIVLRWKRLLIFVALSVLFIMGLTVLFYYGISMMKLYEPVGESDESESKVREYNTYSGALMGIFETFIGLGFANFFPAFTVYVHNLKWWPGDDPTAKTSKFKKVALLFFFPLVMIAIGNSFSAMQAGASTIGSLIQMEAKTLGVLSTNYTLLNVSAFDGNIMNHESTILKTAIQRRSTPFQYVRSSRCLTTFENKTTQPAVKRIADIDSTSTIFGFPVKEWGRELYPEGKPKFSDATLDTDTSFELMFQGMAFLERSVGRLTTASGRCRYVNGSDTASCIKRNQTAMDGLYGYFNGTKEKSASALSSEVLRILRNAFYEDLDESTLLLSYSSFQINNQMKYNGMSISILFKQDYQYGVPDDTDIIPEGCTGSDCNYRYNFYDGDTFCGSDNCVFPDWNAEFIPRREALMMQYKKNCQQASSSFDASLQAHIPGGCETVANSAFLYGFGTRIFGDTLGIRTDTSKTIPYIMNPKRYLRFTIGKLSWEFKNLTEGFEDANCDHTSSEEPCVGLMHKLEDSKRHILLGKGFLPSKFVKSDFRSPITLFELILPIIQNSPRISNGRAMLEQLRNTSFLTKDAVTTVRLPDSQCSFRADAYIKHILTNVYQVYNPFQPMYTSAMLYLFQDATVTKLRKDEDGEWATRFAGDKAVSEVNVKNTEVGVYTVWIGCIILVILAAVTLLFPNERARLVPMMGKNARAERFIAVQTEEVYPNLVYMKRFRIGKTGEALKFNEFSVESVALHHYMEEDEDQVIL</sequence>
<name>K3X340_GLOUD</name>
<keyword evidence="1" id="KW-1133">Transmembrane helix</keyword>
<accession>K3X340</accession>
<feature type="transmembrane region" description="Helical" evidence="1">
    <location>
        <begin position="146"/>
        <end position="170"/>
    </location>
</feature>
<feature type="transmembrane region" description="Helical" evidence="1">
    <location>
        <begin position="746"/>
        <end position="768"/>
    </location>
</feature>
<dbReference type="VEuPathDB" id="FungiDB:PYU1_G011613"/>
<dbReference type="AlphaFoldDB" id="K3X340"/>
<feature type="transmembrane region" description="Helical" evidence="1">
    <location>
        <begin position="191"/>
        <end position="211"/>
    </location>
</feature>
<dbReference type="InParanoid" id="K3X340"/>
<protein>
    <submittedName>
        <fullName evidence="2">Uncharacterized protein</fullName>
    </submittedName>
</protein>
<keyword evidence="1" id="KW-0812">Transmembrane</keyword>
<dbReference type="EnsemblProtists" id="PYU1_T011639">
    <property type="protein sequence ID" value="PYU1_T011639"/>
    <property type="gene ID" value="PYU1_G011613"/>
</dbReference>
<reference evidence="2" key="3">
    <citation type="submission" date="2015-02" db="UniProtKB">
        <authorList>
            <consortium name="EnsemblProtists"/>
        </authorList>
    </citation>
    <scope>IDENTIFICATION</scope>
    <source>
        <strain evidence="2">DAOM BR144</strain>
    </source>
</reference>
<organism evidence="2 3">
    <name type="scientific">Globisporangium ultimum (strain ATCC 200006 / CBS 805.95 / DAOM BR144)</name>
    <name type="common">Pythium ultimum</name>
    <dbReference type="NCBI Taxonomy" id="431595"/>
    <lineage>
        <taxon>Eukaryota</taxon>
        <taxon>Sar</taxon>
        <taxon>Stramenopiles</taxon>
        <taxon>Oomycota</taxon>
        <taxon>Peronosporomycetes</taxon>
        <taxon>Pythiales</taxon>
        <taxon>Pythiaceae</taxon>
        <taxon>Globisporangium</taxon>
    </lineage>
</organism>
<evidence type="ECO:0000256" key="1">
    <source>
        <dbReference type="SAM" id="Phobius"/>
    </source>
</evidence>
<dbReference type="eggNOG" id="ENOG502RWRY">
    <property type="taxonomic scope" value="Eukaryota"/>
</dbReference>
<keyword evidence="1" id="KW-0472">Membrane</keyword>
<proteinExistence type="predicted"/>
<reference evidence="3" key="2">
    <citation type="submission" date="2010-04" db="EMBL/GenBank/DDBJ databases">
        <authorList>
            <person name="Buell R."/>
            <person name="Hamilton J."/>
            <person name="Hostetler J."/>
        </authorList>
    </citation>
    <scope>NUCLEOTIDE SEQUENCE [LARGE SCALE GENOMIC DNA]</scope>
    <source>
        <strain evidence="3">DAOM:BR144</strain>
    </source>
</reference>
<feature type="transmembrane region" description="Helical" evidence="1">
    <location>
        <begin position="96"/>
        <end position="118"/>
    </location>
</feature>